<gene>
    <name evidence="2" type="ORF">RCOM_0186920</name>
</gene>
<dbReference type="Proteomes" id="UP000008311">
    <property type="component" value="Unassembled WGS sequence"/>
</dbReference>
<dbReference type="eggNOG" id="ENOG502RY29">
    <property type="taxonomic scope" value="Eukaryota"/>
</dbReference>
<sequence length="232" mass="26572">MPKELGSTSRSTRDGKTIAQSFVSFFEGWLVRQEHYLDELLSVQQHCHESTEEDLKELVSRILSHYEQYYEEKSRLVQGNVFLVFSPPWFSSLEQSFFWIAGFKPSLAFRVLSNSVNDLSEDQNSEVGRLEKETKVNERLLADEFAKIQESLASPPLLQEARLQGRAGEDGRVSDRLAVGSLRSRLEAVVAKADLLRTNTVVKVMEILNSVQKVNFLTAVTRLQLRIRNMEY</sequence>
<organism evidence="2 3">
    <name type="scientific">Ricinus communis</name>
    <name type="common">Castor bean</name>
    <dbReference type="NCBI Taxonomy" id="3988"/>
    <lineage>
        <taxon>Eukaryota</taxon>
        <taxon>Viridiplantae</taxon>
        <taxon>Streptophyta</taxon>
        <taxon>Embryophyta</taxon>
        <taxon>Tracheophyta</taxon>
        <taxon>Spermatophyta</taxon>
        <taxon>Magnoliopsida</taxon>
        <taxon>eudicotyledons</taxon>
        <taxon>Gunneridae</taxon>
        <taxon>Pentapetalae</taxon>
        <taxon>rosids</taxon>
        <taxon>fabids</taxon>
        <taxon>Malpighiales</taxon>
        <taxon>Euphorbiaceae</taxon>
        <taxon>Acalyphoideae</taxon>
        <taxon>Acalypheae</taxon>
        <taxon>Ricinus</taxon>
    </lineage>
</organism>
<keyword evidence="3" id="KW-1185">Reference proteome</keyword>
<dbReference type="PROSITE" id="PS51806">
    <property type="entry name" value="DOG1"/>
    <property type="match status" value="1"/>
</dbReference>
<feature type="domain" description="DOG1" evidence="1">
    <location>
        <begin position="19"/>
        <end position="232"/>
    </location>
</feature>
<dbReference type="AlphaFoldDB" id="B9T1J3"/>
<name>B9T1J3_RICCO</name>
<evidence type="ECO:0000313" key="2">
    <source>
        <dbReference type="EMBL" id="EEF30274.1"/>
    </source>
</evidence>
<evidence type="ECO:0000313" key="3">
    <source>
        <dbReference type="Proteomes" id="UP000008311"/>
    </source>
</evidence>
<dbReference type="PANTHER" id="PTHR46354">
    <property type="entry name" value="DOG1 DOMAIN-CONTAINING PROTEIN"/>
    <property type="match status" value="1"/>
</dbReference>
<dbReference type="InParanoid" id="B9T1J3"/>
<dbReference type="STRING" id="3988.B9T1J3"/>
<dbReference type="KEGG" id="rcu:8286339"/>
<dbReference type="InterPro" id="IPR051886">
    <property type="entry name" value="Seed_Dev/Stress_Resp_Reg"/>
</dbReference>
<accession>B9T1J3</accession>
<evidence type="ECO:0000259" key="1">
    <source>
        <dbReference type="PROSITE" id="PS51806"/>
    </source>
</evidence>
<dbReference type="InterPro" id="IPR025422">
    <property type="entry name" value="TGA_domain"/>
</dbReference>
<dbReference type="EMBL" id="EQ974345">
    <property type="protein sequence ID" value="EEF30274.1"/>
    <property type="molecule type" value="Genomic_DNA"/>
</dbReference>
<dbReference type="OrthoDB" id="781635at2759"/>
<dbReference type="OMA" id="AHYQQYY"/>
<proteinExistence type="predicted"/>
<dbReference type="Pfam" id="PF14144">
    <property type="entry name" value="DOG1"/>
    <property type="match status" value="1"/>
</dbReference>
<protein>
    <submittedName>
        <fullName evidence="2">Transcription factor HBP-1b, putative</fullName>
    </submittedName>
</protein>
<dbReference type="GO" id="GO:0006351">
    <property type="term" value="P:DNA-templated transcription"/>
    <property type="evidence" value="ECO:0007669"/>
    <property type="project" value="InterPro"/>
</dbReference>
<dbReference type="GO" id="GO:0043565">
    <property type="term" value="F:sequence-specific DNA binding"/>
    <property type="evidence" value="ECO:0007669"/>
    <property type="project" value="InterPro"/>
</dbReference>
<reference evidence="3" key="1">
    <citation type="journal article" date="2010" name="Nat. Biotechnol.">
        <title>Draft genome sequence of the oilseed species Ricinus communis.</title>
        <authorList>
            <person name="Chan A.P."/>
            <person name="Crabtree J."/>
            <person name="Zhao Q."/>
            <person name="Lorenzi H."/>
            <person name="Orvis J."/>
            <person name="Puiu D."/>
            <person name="Melake-Berhan A."/>
            <person name="Jones K.M."/>
            <person name="Redman J."/>
            <person name="Chen G."/>
            <person name="Cahoon E.B."/>
            <person name="Gedil M."/>
            <person name="Stanke M."/>
            <person name="Haas B.J."/>
            <person name="Wortman J.R."/>
            <person name="Fraser-Liggett C.M."/>
            <person name="Ravel J."/>
            <person name="Rabinowicz P.D."/>
        </authorList>
    </citation>
    <scope>NUCLEOTIDE SEQUENCE [LARGE SCALE GENOMIC DNA]</scope>
    <source>
        <strain evidence="3">cv. Hale</strain>
    </source>
</reference>
<dbReference type="PANTHER" id="PTHR46354:SF13">
    <property type="entry name" value="PROTEIN DOG1-LIKE 4"/>
    <property type="match status" value="1"/>
</dbReference>